<proteinExistence type="predicted"/>
<accession>A0A9X3AQJ0</accession>
<evidence type="ECO:0000259" key="4">
    <source>
        <dbReference type="SMART" id="SM00978"/>
    </source>
</evidence>
<feature type="signal peptide" evidence="3">
    <location>
        <begin position="1"/>
        <end position="23"/>
    </location>
</feature>
<keyword evidence="2" id="KW-1133">Transmembrane helix</keyword>
<evidence type="ECO:0000313" key="6">
    <source>
        <dbReference type="Proteomes" id="UP001147830"/>
    </source>
</evidence>
<keyword evidence="2" id="KW-0812">Transmembrane</keyword>
<feature type="transmembrane region" description="Helical" evidence="2">
    <location>
        <begin position="77"/>
        <end position="106"/>
    </location>
</feature>
<feature type="compositionally biased region" description="Polar residues" evidence="1">
    <location>
        <begin position="42"/>
        <end position="58"/>
    </location>
</feature>
<dbReference type="InterPro" id="IPR032710">
    <property type="entry name" value="NTF2-like_dom_sf"/>
</dbReference>
<dbReference type="SMART" id="SM00978">
    <property type="entry name" value="Tim44"/>
    <property type="match status" value="1"/>
</dbReference>
<dbReference type="RefSeq" id="WP_260974774.1">
    <property type="nucleotide sequence ID" value="NZ_JAOANI010000009.1"/>
</dbReference>
<keyword evidence="3" id="KW-0732">Signal</keyword>
<dbReference type="SUPFAM" id="SSF54427">
    <property type="entry name" value="NTF2-like"/>
    <property type="match status" value="1"/>
</dbReference>
<feature type="region of interest" description="Disordered" evidence="1">
    <location>
        <begin position="37"/>
        <end position="62"/>
    </location>
</feature>
<dbReference type="PANTHER" id="PTHR41542:SF1">
    <property type="entry name" value="BLL5807 PROTEIN"/>
    <property type="match status" value="1"/>
</dbReference>
<evidence type="ECO:0000256" key="3">
    <source>
        <dbReference type="SAM" id="SignalP"/>
    </source>
</evidence>
<evidence type="ECO:0000256" key="1">
    <source>
        <dbReference type="SAM" id="MobiDB-lite"/>
    </source>
</evidence>
<dbReference type="Gene3D" id="3.10.450.240">
    <property type="match status" value="1"/>
</dbReference>
<dbReference type="InterPro" id="IPR007379">
    <property type="entry name" value="Tim44-like_dom"/>
</dbReference>
<protein>
    <submittedName>
        <fullName evidence="5">Tim44-like domain-containing protein</fullName>
    </submittedName>
</protein>
<feature type="chain" id="PRO_5040958959" evidence="3">
    <location>
        <begin position="24"/>
        <end position="286"/>
    </location>
</feature>
<evidence type="ECO:0000313" key="5">
    <source>
        <dbReference type="EMBL" id="MCT7357844.1"/>
    </source>
</evidence>
<dbReference type="Proteomes" id="UP001147830">
    <property type="component" value="Unassembled WGS sequence"/>
</dbReference>
<name>A0A9X3AQJ0_9GAMM</name>
<feature type="domain" description="Tim44-like" evidence="4">
    <location>
        <begin position="154"/>
        <end position="285"/>
    </location>
</feature>
<keyword evidence="2" id="KW-0472">Membrane</keyword>
<organism evidence="5 6">
    <name type="scientific">Thalassolituus pacificus</name>
    <dbReference type="NCBI Taxonomy" id="2975440"/>
    <lineage>
        <taxon>Bacteria</taxon>
        <taxon>Pseudomonadati</taxon>
        <taxon>Pseudomonadota</taxon>
        <taxon>Gammaproteobacteria</taxon>
        <taxon>Oceanospirillales</taxon>
        <taxon>Oceanospirillaceae</taxon>
        <taxon>Thalassolituus</taxon>
    </lineage>
</organism>
<dbReference type="Pfam" id="PF04280">
    <property type="entry name" value="Tim44"/>
    <property type="match status" value="1"/>
</dbReference>
<evidence type="ECO:0000256" key="2">
    <source>
        <dbReference type="SAM" id="Phobius"/>
    </source>
</evidence>
<dbReference type="EMBL" id="JAOANI010000009">
    <property type="protein sequence ID" value="MCT7357844.1"/>
    <property type="molecule type" value="Genomic_DNA"/>
</dbReference>
<reference evidence="5" key="1">
    <citation type="journal article" date="2022" name="Front. Microbiol.">
        <title>Genome-based taxonomic rearrangement of Oceanobacter-related bacteria including the description of Thalassolituus hydrocarbonoclasticus sp. nov. and Thalassolituus pacificus sp. nov. and emended description of the genus Thalassolituus.</title>
        <authorList>
            <person name="Dong C."/>
            <person name="Wei L."/>
            <person name="Wang J."/>
            <person name="Lai Q."/>
            <person name="Huang Z."/>
            <person name="Shao Z."/>
        </authorList>
    </citation>
    <scope>NUCLEOTIDE SEQUENCE</scope>
    <source>
        <strain evidence="5">59MF3M-4</strain>
    </source>
</reference>
<sequence length="286" mass="30550">MKAFWTLFTALMLTFGLASTADAARFGSGGFGKSKPVPFQQKKATPDQTQKQQPTNNARPGGGLGKGLLGGLLAGGLFAYLLGSGAFEGIQIMDILLLALVGFVLFKLLRGRAAQHNAPQSAYSAAGNATQQRQSFDMGNLADSSAAPASDNSAAFAAETSIDLPAGFDQQAFIDGALQHYREVQEAWNQGNLDTITEYVSHDLYAALATQRSRMMVPPQTEVLDLSAEIVAAGQAGDNAEISLLFKGRVRDLLEKSEDGIFDIWHLERDLSIDNAPWLIVGIQAE</sequence>
<gene>
    <name evidence="5" type="ORF">NYR02_02260</name>
</gene>
<dbReference type="AlphaFoldDB" id="A0A9X3AQJ0"/>
<comment type="caution">
    <text evidence="5">The sequence shown here is derived from an EMBL/GenBank/DDBJ whole genome shotgun (WGS) entry which is preliminary data.</text>
</comment>
<keyword evidence="6" id="KW-1185">Reference proteome</keyword>
<dbReference type="PANTHER" id="PTHR41542">
    <property type="entry name" value="BLL5807 PROTEIN"/>
    <property type="match status" value="1"/>
</dbReference>
<reference evidence="5" key="2">
    <citation type="submission" date="2022-08" db="EMBL/GenBank/DDBJ databases">
        <authorList>
            <person name="Dong C."/>
        </authorList>
    </citation>
    <scope>NUCLEOTIDE SEQUENCE</scope>
    <source>
        <strain evidence="5">59MF3M-4</strain>
    </source>
</reference>